<evidence type="ECO:0000313" key="3">
    <source>
        <dbReference type="Proteomes" id="UP001142400"/>
    </source>
</evidence>
<keyword evidence="3" id="KW-1185">Reference proteome</keyword>
<comment type="caution">
    <text evidence="2">The sequence shown here is derived from an EMBL/GenBank/DDBJ whole genome shotgun (WGS) entry which is preliminary data.</text>
</comment>
<dbReference type="AlphaFoldDB" id="A0A9X2RXG9"/>
<protein>
    <submittedName>
        <fullName evidence="2">Uncharacterized protein</fullName>
    </submittedName>
</protein>
<dbReference type="RefSeq" id="WP_257632703.1">
    <property type="nucleotide sequence ID" value="NZ_JANIIC010000027.1"/>
</dbReference>
<name>A0A9X2RXG9_STRMQ</name>
<keyword evidence="1" id="KW-0175">Coiled coil</keyword>
<dbReference type="EMBL" id="JANIIC010000027">
    <property type="protein sequence ID" value="MCQ8831824.1"/>
    <property type="molecule type" value="Genomic_DNA"/>
</dbReference>
<evidence type="ECO:0000313" key="2">
    <source>
        <dbReference type="EMBL" id="MCQ8831824.1"/>
    </source>
</evidence>
<gene>
    <name evidence="2" type="ORF">NQU54_22810</name>
</gene>
<feature type="coiled-coil region" evidence="1">
    <location>
        <begin position="156"/>
        <end position="190"/>
    </location>
</feature>
<reference evidence="2" key="1">
    <citation type="submission" date="2022-06" db="EMBL/GenBank/DDBJ databases">
        <title>WGS of actinobacteria.</title>
        <authorList>
            <person name="Thawai C."/>
        </authorList>
    </citation>
    <scope>NUCLEOTIDE SEQUENCE</scope>
    <source>
        <strain evidence="2">DSM 42010</strain>
    </source>
</reference>
<evidence type="ECO:0000256" key="1">
    <source>
        <dbReference type="SAM" id="Coils"/>
    </source>
</evidence>
<organism evidence="2 3">
    <name type="scientific">Streptomyces malaysiensis subsp. samsunensis</name>
    <dbReference type="NCBI Taxonomy" id="459658"/>
    <lineage>
        <taxon>Bacteria</taxon>
        <taxon>Bacillati</taxon>
        <taxon>Actinomycetota</taxon>
        <taxon>Actinomycetes</taxon>
        <taxon>Kitasatosporales</taxon>
        <taxon>Streptomycetaceae</taxon>
        <taxon>Streptomyces</taxon>
        <taxon>Streptomyces violaceusniger group</taxon>
    </lineage>
</organism>
<proteinExistence type="predicted"/>
<dbReference type="Proteomes" id="UP001142400">
    <property type="component" value="Unassembled WGS sequence"/>
</dbReference>
<accession>A0A9X2RXG9</accession>
<sequence length="191" mass="21139">MNRNPITPATDPRIVQLAEAYHGSIQPKSAAPQPWRDLTGREQNRLLADAAMWLRAAVESGITPMAERPTPDHSAVWVDDAGDLYGEYQASPPSPLAAPADTDLREPVDEARRERYAAALRQADVGVELYEEGYWRFGAAAMAVADTELARERAWRKEMQAAARGQEHRADNYEAELRRLADEAQQTGEGG</sequence>